<dbReference type="EMBL" id="QXFU01000475">
    <property type="protein sequence ID" value="KAE9032636.1"/>
    <property type="molecule type" value="Genomic_DNA"/>
</dbReference>
<evidence type="ECO:0000313" key="3">
    <source>
        <dbReference type="EMBL" id="KAE9036618.1"/>
    </source>
</evidence>
<dbReference type="AlphaFoldDB" id="A0A6A4FZF4"/>
<evidence type="ECO:0000256" key="1">
    <source>
        <dbReference type="SAM" id="SignalP"/>
    </source>
</evidence>
<sequence length="79" mass="8299">MIESSPSCTNFLNLGVVRAAFALVVHLLLGGGEGSVCVGGAPSPWCDEGSDCVGGSPFPWVAQYTDSKNSCRSEWEHPQ</sequence>
<evidence type="ECO:0000313" key="7">
    <source>
        <dbReference type="Proteomes" id="UP000435112"/>
    </source>
</evidence>
<organism evidence="4 6">
    <name type="scientific">Phytophthora rubi</name>
    <dbReference type="NCBI Taxonomy" id="129364"/>
    <lineage>
        <taxon>Eukaryota</taxon>
        <taxon>Sar</taxon>
        <taxon>Stramenopiles</taxon>
        <taxon>Oomycota</taxon>
        <taxon>Peronosporomycetes</taxon>
        <taxon>Peronosporales</taxon>
        <taxon>Peronosporaceae</taxon>
        <taxon>Phytophthora</taxon>
    </lineage>
</organism>
<dbReference type="Proteomes" id="UP000435112">
    <property type="component" value="Unassembled WGS sequence"/>
</dbReference>
<name>A0A6A4FZF4_9STRA</name>
<proteinExistence type="predicted"/>
<dbReference type="EMBL" id="QXFT01000150">
    <property type="protein sequence ID" value="KAE9353011.1"/>
    <property type="molecule type" value="Genomic_DNA"/>
</dbReference>
<feature type="signal peptide" evidence="1">
    <location>
        <begin position="1"/>
        <end position="34"/>
    </location>
</feature>
<reference evidence="4 6" key="1">
    <citation type="submission" date="2018-08" db="EMBL/GenBank/DDBJ databases">
        <title>Genomic investigation of the strawberry pathogen Phytophthora fragariae indicates pathogenicity is determined by transcriptional variation in three key races.</title>
        <authorList>
            <person name="Adams T.M."/>
            <person name="Armitage A.D."/>
            <person name="Sobczyk M.K."/>
            <person name="Bates H.J."/>
            <person name="Dunwell J.M."/>
            <person name="Nellist C.F."/>
            <person name="Harrison R.J."/>
        </authorList>
    </citation>
    <scope>NUCLEOTIDE SEQUENCE [LARGE SCALE GENOMIC DNA]</scope>
    <source>
        <strain evidence="3 5">SCRP249</strain>
        <strain evidence="2 7">SCRP324</strain>
        <strain evidence="4 6">SCRP333</strain>
    </source>
</reference>
<feature type="chain" id="PRO_5036167847" description="CBM1 domain-containing protein" evidence="1">
    <location>
        <begin position="35"/>
        <end position="79"/>
    </location>
</feature>
<evidence type="ECO:0000313" key="6">
    <source>
        <dbReference type="Proteomes" id="UP000434957"/>
    </source>
</evidence>
<gene>
    <name evidence="3" type="ORF">PR001_g8738</name>
    <name evidence="2" type="ORF">PR002_g9083</name>
    <name evidence="4" type="ORF">PR003_g4086</name>
</gene>
<evidence type="ECO:0000313" key="5">
    <source>
        <dbReference type="Proteomes" id="UP000429607"/>
    </source>
</evidence>
<evidence type="ECO:0000313" key="2">
    <source>
        <dbReference type="EMBL" id="KAE9032636.1"/>
    </source>
</evidence>
<protein>
    <recommendedName>
        <fullName evidence="8">CBM1 domain-containing protein</fullName>
    </recommendedName>
</protein>
<keyword evidence="6" id="KW-1185">Reference proteome</keyword>
<dbReference type="EMBL" id="QXFV01000469">
    <property type="protein sequence ID" value="KAE9036618.1"/>
    <property type="molecule type" value="Genomic_DNA"/>
</dbReference>
<evidence type="ECO:0000313" key="4">
    <source>
        <dbReference type="EMBL" id="KAE9353011.1"/>
    </source>
</evidence>
<comment type="caution">
    <text evidence="4">The sequence shown here is derived from an EMBL/GenBank/DDBJ whole genome shotgun (WGS) entry which is preliminary data.</text>
</comment>
<keyword evidence="1" id="KW-0732">Signal</keyword>
<accession>A0A6A4FZF4</accession>
<dbReference type="Proteomes" id="UP000434957">
    <property type="component" value="Unassembled WGS sequence"/>
</dbReference>
<dbReference type="Proteomes" id="UP000429607">
    <property type="component" value="Unassembled WGS sequence"/>
</dbReference>
<evidence type="ECO:0008006" key="8">
    <source>
        <dbReference type="Google" id="ProtNLM"/>
    </source>
</evidence>